<evidence type="ECO:0000259" key="2">
    <source>
        <dbReference type="PROSITE" id="PS50158"/>
    </source>
</evidence>
<name>A0A6J5U2L3_PRUAR</name>
<feature type="domain" description="CCHC-type" evidence="2">
    <location>
        <begin position="72"/>
        <end position="88"/>
    </location>
</feature>
<keyword evidence="1" id="KW-0862">Zinc</keyword>
<dbReference type="PROSITE" id="PS50158">
    <property type="entry name" value="ZF_CCHC"/>
    <property type="match status" value="1"/>
</dbReference>
<dbReference type="Gene3D" id="4.10.60.10">
    <property type="entry name" value="Zinc finger, CCHC-type"/>
    <property type="match status" value="1"/>
</dbReference>
<dbReference type="Proteomes" id="UP000507245">
    <property type="component" value="Unassembled WGS sequence"/>
</dbReference>
<accession>A0A6J5U2L3</accession>
<dbReference type="InterPro" id="IPR001878">
    <property type="entry name" value="Znf_CCHC"/>
</dbReference>
<dbReference type="EMBL" id="CAEKDK010000002">
    <property type="protein sequence ID" value="CAB4268778.1"/>
    <property type="molecule type" value="Genomic_DNA"/>
</dbReference>
<reference evidence="3 5" key="2">
    <citation type="submission" date="2020-05" db="EMBL/GenBank/DDBJ databases">
        <authorList>
            <person name="Campoy J."/>
            <person name="Schneeberger K."/>
            <person name="Spophaly S."/>
        </authorList>
    </citation>
    <scope>NUCLEOTIDE SEQUENCE [LARGE SCALE GENOMIC DNA]</scope>
    <source>
        <strain evidence="3">PruArmRojPasFocal</strain>
    </source>
</reference>
<dbReference type="OrthoDB" id="1693600at2759"/>
<reference evidence="6" key="1">
    <citation type="journal article" date="2020" name="Genome Biol.">
        <title>Gamete binning: chromosome-level and haplotype-resolved genome assembly enabled by high-throughput single-cell sequencing of gamete genomes.</title>
        <authorList>
            <person name="Campoy J.A."/>
            <person name="Sun H."/>
            <person name="Goel M."/>
            <person name="Jiao W.-B."/>
            <person name="Folz-Donahue K."/>
            <person name="Wang N."/>
            <person name="Rubio M."/>
            <person name="Liu C."/>
            <person name="Kukat C."/>
            <person name="Ruiz D."/>
            <person name="Huettel B."/>
            <person name="Schneeberger K."/>
        </authorList>
    </citation>
    <scope>NUCLEOTIDE SEQUENCE [LARGE SCALE GENOMIC DNA]</scope>
    <source>
        <strain evidence="6">cv. Rojo Pasion</strain>
    </source>
</reference>
<evidence type="ECO:0000313" key="6">
    <source>
        <dbReference type="Proteomes" id="UP000507245"/>
    </source>
</evidence>
<dbReference type="Pfam" id="PF00098">
    <property type="entry name" value="zf-CCHC"/>
    <property type="match status" value="1"/>
</dbReference>
<dbReference type="SUPFAM" id="SSF57756">
    <property type="entry name" value="Retrovirus zinc finger-like domains"/>
    <property type="match status" value="1"/>
</dbReference>
<keyword evidence="6" id="KW-1185">Reference proteome</keyword>
<proteinExistence type="predicted"/>
<dbReference type="GO" id="GO:0008270">
    <property type="term" value="F:zinc ion binding"/>
    <property type="evidence" value="ECO:0007669"/>
    <property type="project" value="UniProtKB-KW"/>
</dbReference>
<gene>
    <name evidence="3" type="ORF">CURHAP_LOCUS13093</name>
    <name evidence="4" type="ORF">ORAREDHAP_LOCUS13007</name>
</gene>
<dbReference type="InterPro" id="IPR036875">
    <property type="entry name" value="Znf_CCHC_sf"/>
</dbReference>
<dbReference type="GO" id="GO:0003676">
    <property type="term" value="F:nucleic acid binding"/>
    <property type="evidence" value="ECO:0007669"/>
    <property type="project" value="InterPro"/>
</dbReference>
<dbReference type="EMBL" id="CAEKKB010000002">
    <property type="protein sequence ID" value="CAB4299240.1"/>
    <property type="molecule type" value="Genomic_DNA"/>
</dbReference>
<evidence type="ECO:0000313" key="3">
    <source>
        <dbReference type="EMBL" id="CAB4268778.1"/>
    </source>
</evidence>
<evidence type="ECO:0000313" key="5">
    <source>
        <dbReference type="Proteomes" id="UP000507222"/>
    </source>
</evidence>
<organism evidence="3 5">
    <name type="scientific">Prunus armeniaca</name>
    <name type="common">Apricot</name>
    <name type="synonym">Armeniaca vulgaris</name>
    <dbReference type="NCBI Taxonomy" id="36596"/>
    <lineage>
        <taxon>Eukaryota</taxon>
        <taxon>Viridiplantae</taxon>
        <taxon>Streptophyta</taxon>
        <taxon>Embryophyta</taxon>
        <taxon>Tracheophyta</taxon>
        <taxon>Spermatophyta</taxon>
        <taxon>Magnoliopsida</taxon>
        <taxon>eudicotyledons</taxon>
        <taxon>Gunneridae</taxon>
        <taxon>Pentapetalae</taxon>
        <taxon>rosids</taxon>
        <taxon>fabids</taxon>
        <taxon>Rosales</taxon>
        <taxon>Rosaceae</taxon>
        <taxon>Amygdaloideae</taxon>
        <taxon>Amygdaleae</taxon>
        <taxon>Prunus</taxon>
    </lineage>
</organism>
<keyword evidence="1" id="KW-0479">Metal-binding</keyword>
<sequence length="104" mass="11795">MTRDENIKNFYDISRHVELESERQEATNATALFAQGGMYKEDRANKLAPKDDNKTKRHRVKRGGKKDLSKVKCYNCDKKGHFSCDCTEPKKGTSGEFMGDGSCI</sequence>
<dbReference type="Proteomes" id="UP000507222">
    <property type="component" value="Unassembled WGS sequence"/>
</dbReference>
<protein>
    <recommendedName>
        <fullName evidence="2">CCHC-type domain-containing protein</fullName>
    </recommendedName>
</protein>
<evidence type="ECO:0000313" key="4">
    <source>
        <dbReference type="EMBL" id="CAB4299240.1"/>
    </source>
</evidence>
<evidence type="ECO:0000256" key="1">
    <source>
        <dbReference type="PROSITE-ProRule" id="PRU00047"/>
    </source>
</evidence>
<keyword evidence="1" id="KW-0863">Zinc-finger</keyword>
<dbReference type="AlphaFoldDB" id="A0A6J5U2L3"/>